<gene>
    <name evidence="4" type="ORF">GMA8713_03926</name>
</gene>
<evidence type="ECO:0000313" key="5">
    <source>
        <dbReference type="Proteomes" id="UP000073601"/>
    </source>
</evidence>
<comment type="similarity">
    <text evidence="2">Belongs to the bacterial solute-binding protein 1 family.</text>
</comment>
<name>A0A128FGG8_9GAMM</name>
<keyword evidence="5" id="KW-1185">Reference proteome</keyword>
<proteinExistence type="inferred from homology"/>
<dbReference type="Pfam" id="PF13416">
    <property type="entry name" value="SBP_bac_8"/>
    <property type="match status" value="1"/>
</dbReference>
<accession>A0A128FGG8</accession>
<reference evidence="5" key="1">
    <citation type="submission" date="2016-02" db="EMBL/GenBank/DDBJ databases">
        <authorList>
            <person name="Rodrigo-Torres Lidia"/>
            <person name="Arahal R.David."/>
        </authorList>
    </citation>
    <scope>NUCLEOTIDE SEQUENCE [LARGE SCALE GENOMIC DNA]</scope>
    <source>
        <strain evidence="5">CECT 8713</strain>
    </source>
</reference>
<evidence type="ECO:0000256" key="2">
    <source>
        <dbReference type="ARBA" id="ARBA00008520"/>
    </source>
</evidence>
<dbReference type="EMBL" id="FIZY01000046">
    <property type="protein sequence ID" value="CZF85893.1"/>
    <property type="molecule type" value="Genomic_DNA"/>
</dbReference>
<organism evidence="4 5">
    <name type="scientific">Grimontia marina</name>
    <dbReference type="NCBI Taxonomy" id="646534"/>
    <lineage>
        <taxon>Bacteria</taxon>
        <taxon>Pseudomonadati</taxon>
        <taxon>Pseudomonadota</taxon>
        <taxon>Gammaproteobacteria</taxon>
        <taxon>Vibrionales</taxon>
        <taxon>Vibrionaceae</taxon>
        <taxon>Grimontia</taxon>
    </lineage>
</organism>
<comment type="subcellular location">
    <subcellularLocation>
        <location evidence="1">Periplasm</location>
    </subcellularLocation>
</comment>
<dbReference type="GO" id="GO:0042597">
    <property type="term" value="C:periplasmic space"/>
    <property type="evidence" value="ECO:0007669"/>
    <property type="project" value="UniProtKB-SubCell"/>
</dbReference>
<dbReference type="AlphaFoldDB" id="A0A128FGG8"/>
<dbReference type="PANTHER" id="PTHR43649:SF12">
    <property type="entry name" value="DIACETYLCHITOBIOSE BINDING PROTEIN DASA"/>
    <property type="match status" value="1"/>
</dbReference>
<evidence type="ECO:0000256" key="1">
    <source>
        <dbReference type="ARBA" id="ARBA00004418"/>
    </source>
</evidence>
<dbReference type="Gene3D" id="3.40.190.10">
    <property type="entry name" value="Periplasmic binding protein-like II"/>
    <property type="match status" value="2"/>
</dbReference>
<protein>
    <submittedName>
        <fullName evidence="4">Putative ABC transporter-binding protein</fullName>
    </submittedName>
</protein>
<feature type="signal peptide" evidence="3">
    <location>
        <begin position="1"/>
        <end position="22"/>
    </location>
</feature>
<keyword evidence="3" id="KW-0732">Signal</keyword>
<dbReference type="InterPro" id="IPR050490">
    <property type="entry name" value="Bact_solute-bd_prot1"/>
</dbReference>
<evidence type="ECO:0000313" key="4">
    <source>
        <dbReference type="EMBL" id="CZF85893.1"/>
    </source>
</evidence>
<dbReference type="Proteomes" id="UP000073601">
    <property type="component" value="Unassembled WGS sequence"/>
</dbReference>
<feature type="chain" id="PRO_5007282429" evidence="3">
    <location>
        <begin position="23"/>
        <end position="412"/>
    </location>
</feature>
<dbReference type="SUPFAM" id="SSF53850">
    <property type="entry name" value="Periplasmic binding protein-like II"/>
    <property type="match status" value="1"/>
</dbReference>
<dbReference type="InterPro" id="IPR006059">
    <property type="entry name" value="SBP"/>
</dbReference>
<evidence type="ECO:0000256" key="3">
    <source>
        <dbReference type="SAM" id="SignalP"/>
    </source>
</evidence>
<dbReference type="RefSeq" id="WP_084387782.1">
    <property type="nucleotide sequence ID" value="NZ_CAWRCI010000046.1"/>
</dbReference>
<sequence>MNCSVKGIAMASLIAITHQATASDGCGAGEGNVNILSNDFPALHAVAAQAEGCATDKLSVTKNQTKDHRDLQNAALKANPAKYSTAVVSTSSIVPLLNEGLIQPLDDMVEKYGQSLQPSQLIKIDGKVMAVAFMANSQHLFYRKDILEKAGVEPPKTFEDMIAAGKKIQQMGLMKYPVALNTKTGWNLGEEFINVFSATGESFFKPGSAIPNLNNANGVKTLNTLKALTELSNPDFLTFDSNSTQALWEDGKVALALLWGSRATAILDGEGSSPEIVANTVLTNTPVFSGGSTPGATLWWDGWTVASNLSPQDAEATFKVMTHAISTEMMQANQEKAVWLIEGYEPDASAMGVIATVQEQANPYPMLPYMGLLHSALGAELPDFLLGNESAEQALKDIEAAYMTSAREQGFL</sequence>
<dbReference type="PANTHER" id="PTHR43649">
    <property type="entry name" value="ARABINOSE-BINDING PROTEIN-RELATED"/>
    <property type="match status" value="1"/>
</dbReference>